<feature type="compositionally biased region" description="Basic and acidic residues" evidence="8">
    <location>
        <begin position="188"/>
        <end position="211"/>
    </location>
</feature>
<dbReference type="FunFam" id="3.30.160.60:FF:000145">
    <property type="entry name" value="Zinc finger protein 574"/>
    <property type="match status" value="1"/>
</dbReference>
<gene>
    <name evidence="10" type="primary">NDAI0D03240</name>
    <name evidence="10" type="ordered locus">NDAI_0D03240</name>
</gene>
<evidence type="ECO:0000256" key="6">
    <source>
        <dbReference type="ARBA" id="ARBA00023242"/>
    </source>
</evidence>
<feature type="region of interest" description="Disordered" evidence="8">
    <location>
        <begin position="270"/>
        <end position="328"/>
    </location>
</feature>
<dbReference type="RefSeq" id="XP_003669881.1">
    <property type="nucleotide sequence ID" value="XM_003669833.1"/>
</dbReference>
<evidence type="ECO:0000313" key="10">
    <source>
        <dbReference type="EMBL" id="CCD24638.1"/>
    </source>
</evidence>
<dbReference type="SMART" id="SM00355">
    <property type="entry name" value="ZnF_C2H2"/>
    <property type="match status" value="2"/>
</dbReference>
<evidence type="ECO:0000256" key="2">
    <source>
        <dbReference type="ARBA" id="ARBA00022723"/>
    </source>
</evidence>
<dbReference type="PROSITE" id="PS00028">
    <property type="entry name" value="ZINC_FINGER_C2H2_1"/>
    <property type="match status" value="2"/>
</dbReference>
<feature type="compositionally biased region" description="Polar residues" evidence="8">
    <location>
        <begin position="27"/>
        <end position="49"/>
    </location>
</feature>
<dbReference type="Gene3D" id="3.30.160.60">
    <property type="entry name" value="Classic Zinc Finger"/>
    <property type="match status" value="2"/>
</dbReference>
<feature type="compositionally biased region" description="Low complexity" evidence="8">
    <location>
        <begin position="214"/>
        <end position="228"/>
    </location>
</feature>
<feature type="domain" description="C2H2-type" evidence="9">
    <location>
        <begin position="99"/>
        <end position="123"/>
    </location>
</feature>
<evidence type="ECO:0000313" key="11">
    <source>
        <dbReference type="Proteomes" id="UP000000689"/>
    </source>
</evidence>
<dbReference type="OMA" id="MAHQCLV"/>
<evidence type="ECO:0000256" key="7">
    <source>
        <dbReference type="PROSITE-ProRule" id="PRU00042"/>
    </source>
</evidence>
<sequence length="1362" mass="154418">MSPIDDKQKKTVLSITGKEEQDREQEQITSGTDTASMTGSGDSSQTATPTPGLIPIPKKSRRIKTNKPRPFVCSTCTRGFVRQEHLKRHQRSHTNEKPFLCVFCGRCFARRDLVLRHQHKLHAALIGTSMDSYTNSSNNNGIPVPFQGPLPDSAEDKINKNIIQIKGNKATILPTPRNPLAKTAAQLKREARETEARNKHEYRRTSNEWHPDVTSTTSSLKSTPSPATYIPSGSVGPPPVHFEEQQQQQQQPIDYYSHPLRQEHKIGREPSPALLQDGTSRSKRHASFSASSAFTYAPDNPTEKNTRNISNNNNGSGSESMNDVPHQVGFSTPQLTAQQLIDKALESGVDFEALELPPFFSLDDPNSYGDSKFNINDIQFSLSNDASNIPGNTNNIQPNNQPSVLHVNSSVYNISTGVQSQMNISSRGPPPMTPNNGDIYGFAPYLSDFLTMSSSFGGSGGFSKSNSVNSNLAYFNYQNIPYQPEHDVHQFSIPESNLPQMVHDNTTARYPQHPEIGRPASEQPTKQASSQEVYYMSQSHEFDRPKTAQGALEISNGTSLLKSNLTNNPDYQQHLSTKMVEISNIHPDEHWLTDFIAHPLDMDFKTSGDHFNEIGFLDNAIGQAPTPPSVDPKPLSNVLPKLIETKDNLRDIHTNQGEKIALAVNTHPNLNTQNNHASSATGHKLDDVKKLTYNVSSLFNSRQFDLFQKSVASSKNLKDISNGSNAKYTRNKNLKICFFTEELRNSIINDNKSLANFFPTVDELNDYVQLYQREFHYYFPILHLYSVEPSMENYPLLLSIAMCGAIYGFHSIHAKILSNISWIHVREYLEQKNNCYETTPLWIIQSLILLTFIGIFSNDVNVIKNMKPQLMTLIQLVKITKLNLPLENFVKPPIESDHVMEFQDNPSKLAKIKGQYKTEEQIEKNFNYFILAQSRIRTCHVVLLLSNFFSSVSGRDCCFHSLDLKCGIPCYHEVLYLAEDSEIWSFYLNKFNIELDSKFSLIELSNGDGSYENCLMYLSNGSQFLYENTKISFKTLLSLLISIHEKIFIERNVIKQNLYNDPHISNSSHASIQLNDIKWRMTSRPIVASMLKYWEALYIKNGGILVPNKDNIPMIRSNPSMRLIIPLHLFAKIRKCIDLSTILELIWLQEWNLMNENLKSFLYDWESLHEATTYSVSIIGFWIDTISITENSQNIKTPILSVTCIFTSILILSEYLKLIENWASDVINNRKDVDSTSLKIPDRTLWLKAFKLMKKIERQLLSKGANFQGYAEFLNLPEGSKLLDDNFVENVMRIESPIHDTIKFLKTMKMSIRCLYMGVRILGDSPVWPISLTFANALQSRALYILKEGDTEQRIQPDNVQN</sequence>
<keyword evidence="5" id="KW-0862">Zinc</keyword>
<feature type="domain" description="C2H2-type" evidence="9">
    <location>
        <begin position="71"/>
        <end position="98"/>
    </location>
</feature>
<evidence type="ECO:0000256" key="8">
    <source>
        <dbReference type="SAM" id="MobiDB-lite"/>
    </source>
</evidence>
<keyword evidence="3" id="KW-0677">Repeat</keyword>
<dbReference type="GeneID" id="11495295"/>
<dbReference type="GO" id="GO:0019413">
    <property type="term" value="P:acetate biosynthetic process"/>
    <property type="evidence" value="ECO:0007669"/>
    <property type="project" value="EnsemblFungi"/>
</dbReference>
<evidence type="ECO:0000256" key="5">
    <source>
        <dbReference type="ARBA" id="ARBA00022833"/>
    </source>
</evidence>
<feature type="compositionally biased region" description="Basic and acidic residues" evidence="8">
    <location>
        <begin position="17"/>
        <end position="26"/>
    </location>
</feature>
<comment type="subcellular location">
    <subcellularLocation>
        <location evidence="1">Nucleus</location>
    </subcellularLocation>
</comment>
<protein>
    <recommendedName>
        <fullName evidence="9">C2H2-type domain-containing protein</fullName>
    </recommendedName>
</protein>
<evidence type="ECO:0000256" key="1">
    <source>
        <dbReference type="ARBA" id="ARBA00004123"/>
    </source>
</evidence>
<feature type="region of interest" description="Disordered" evidence="8">
    <location>
        <begin position="188"/>
        <end position="251"/>
    </location>
</feature>
<dbReference type="GO" id="GO:0000978">
    <property type="term" value="F:RNA polymerase II cis-regulatory region sequence-specific DNA binding"/>
    <property type="evidence" value="ECO:0007669"/>
    <property type="project" value="InterPro"/>
</dbReference>
<dbReference type="Proteomes" id="UP000000689">
    <property type="component" value="Chromosome 4"/>
</dbReference>
<keyword evidence="2" id="KW-0479">Metal-binding</keyword>
<dbReference type="PANTHER" id="PTHR40626:SF13">
    <property type="entry name" value="RESPIRATION FACTOR 2-RELATED"/>
    <property type="match status" value="1"/>
</dbReference>
<dbReference type="GO" id="GO:0008270">
    <property type="term" value="F:zinc ion binding"/>
    <property type="evidence" value="ECO:0007669"/>
    <property type="project" value="UniProtKB-KW"/>
</dbReference>
<dbReference type="KEGG" id="ndi:NDAI_0D03240"/>
<dbReference type="EMBL" id="HE580270">
    <property type="protein sequence ID" value="CCD24638.1"/>
    <property type="molecule type" value="Genomic_DNA"/>
</dbReference>
<evidence type="ECO:0000256" key="4">
    <source>
        <dbReference type="ARBA" id="ARBA00022771"/>
    </source>
</evidence>
<dbReference type="PANTHER" id="PTHR40626">
    <property type="entry name" value="MIP31509P"/>
    <property type="match status" value="1"/>
</dbReference>
<dbReference type="PROSITE" id="PS50157">
    <property type="entry name" value="ZINC_FINGER_C2H2_2"/>
    <property type="match status" value="2"/>
</dbReference>
<keyword evidence="6" id="KW-0539">Nucleus</keyword>
<name>G0WA27_NAUDC</name>
<dbReference type="InterPro" id="IPR051059">
    <property type="entry name" value="VerF-like"/>
</dbReference>
<keyword evidence="4 7" id="KW-0863">Zinc-finger</keyword>
<dbReference type="SUPFAM" id="SSF57667">
    <property type="entry name" value="beta-beta-alpha zinc fingers"/>
    <property type="match status" value="1"/>
</dbReference>
<keyword evidence="11" id="KW-1185">Reference proteome</keyword>
<reference evidence="10 11" key="1">
    <citation type="journal article" date="2011" name="Proc. Natl. Acad. Sci. U.S.A.">
        <title>Evolutionary erosion of yeast sex chromosomes by mating-type switching accidents.</title>
        <authorList>
            <person name="Gordon J.L."/>
            <person name="Armisen D."/>
            <person name="Proux-Wera E."/>
            <person name="Oheigeartaigh S.S."/>
            <person name="Byrne K.P."/>
            <person name="Wolfe K.H."/>
        </authorList>
    </citation>
    <scope>NUCLEOTIDE SEQUENCE [LARGE SCALE GENOMIC DNA]</scope>
    <source>
        <strain evidence="11">ATCC 10597 / BCRC 20456 / CBS 421 / NBRC 0211 / NRRL Y-12639</strain>
    </source>
</reference>
<dbReference type="Pfam" id="PF00096">
    <property type="entry name" value="zf-C2H2"/>
    <property type="match status" value="1"/>
</dbReference>
<feature type="region of interest" description="Disordered" evidence="8">
    <location>
        <begin position="1"/>
        <end position="65"/>
    </location>
</feature>
<evidence type="ECO:0000256" key="3">
    <source>
        <dbReference type="ARBA" id="ARBA00022737"/>
    </source>
</evidence>
<organism evidence="10 11">
    <name type="scientific">Naumovozyma dairenensis (strain ATCC 10597 / BCRC 20456 / CBS 421 / NBRC 0211 / NRRL Y-12639)</name>
    <name type="common">Saccharomyces dairenensis</name>
    <dbReference type="NCBI Taxonomy" id="1071378"/>
    <lineage>
        <taxon>Eukaryota</taxon>
        <taxon>Fungi</taxon>
        <taxon>Dikarya</taxon>
        <taxon>Ascomycota</taxon>
        <taxon>Saccharomycotina</taxon>
        <taxon>Saccharomycetes</taxon>
        <taxon>Saccharomycetales</taxon>
        <taxon>Saccharomycetaceae</taxon>
        <taxon>Naumovozyma</taxon>
    </lineage>
</organism>
<evidence type="ECO:0000259" key="9">
    <source>
        <dbReference type="PROSITE" id="PS50157"/>
    </source>
</evidence>
<dbReference type="GO" id="GO:0000981">
    <property type="term" value="F:DNA-binding transcription factor activity, RNA polymerase II-specific"/>
    <property type="evidence" value="ECO:0007669"/>
    <property type="project" value="InterPro"/>
</dbReference>
<dbReference type="InterPro" id="IPR013087">
    <property type="entry name" value="Znf_C2H2_type"/>
</dbReference>
<dbReference type="HOGENOM" id="CLU_003977_1_0_1"/>
<accession>G0WA27</accession>
<dbReference type="InterPro" id="IPR036236">
    <property type="entry name" value="Znf_C2H2_sf"/>
</dbReference>
<dbReference type="CDD" id="cd12148">
    <property type="entry name" value="fungal_TF_MHR"/>
    <property type="match status" value="1"/>
</dbReference>
<feature type="compositionally biased region" description="Low complexity" evidence="8">
    <location>
        <begin position="307"/>
        <end position="322"/>
    </location>
</feature>
<proteinExistence type="predicted"/>
<dbReference type="GO" id="GO:0005634">
    <property type="term" value="C:nucleus"/>
    <property type="evidence" value="ECO:0007669"/>
    <property type="project" value="UniProtKB-SubCell"/>
</dbReference>
<dbReference type="STRING" id="1071378.G0WA27"/>
<dbReference type="GO" id="GO:0000785">
    <property type="term" value="C:chromatin"/>
    <property type="evidence" value="ECO:0007669"/>
    <property type="project" value="TreeGrafter"/>
</dbReference>
<dbReference type="OrthoDB" id="6077919at2759"/>
<dbReference type="FunFam" id="3.30.160.60:FF:002058">
    <property type="entry name" value="YML081W-like protein"/>
    <property type="match status" value="1"/>
</dbReference>
<dbReference type="eggNOG" id="KOG1721">
    <property type="taxonomic scope" value="Eukaryota"/>
</dbReference>